<proteinExistence type="predicted"/>
<sequence>MAMTSISLTTPLTKSMGSQ</sequence>
<evidence type="ECO:0000313" key="1">
    <source>
        <dbReference type="EMBL" id="MPC97026.1"/>
    </source>
</evidence>
<dbReference type="AlphaFoldDB" id="A0A5B7JRP5"/>
<dbReference type="Proteomes" id="UP000324222">
    <property type="component" value="Unassembled WGS sequence"/>
</dbReference>
<evidence type="ECO:0000313" key="2">
    <source>
        <dbReference type="Proteomes" id="UP000324222"/>
    </source>
</evidence>
<keyword evidence="2" id="KW-1185">Reference proteome</keyword>
<organism evidence="1 2">
    <name type="scientific">Portunus trituberculatus</name>
    <name type="common">Swimming crab</name>
    <name type="synonym">Neptunus trituberculatus</name>
    <dbReference type="NCBI Taxonomy" id="210409"/>
    <lineage>
        <taxon>Eukaryota</taxon>
        <taxon>Metazoa</taxon>
        <taxon>Ecdysozoa</taxon>
        <taxon>Arthropoda</taxon>
        <taxon>Crustacea</taxon>
        <taxon>Multicrustacea</taxon>
        <taxon>Malacostraca</taxon>
        <taxon>Eumalacostraca</taxon>
        <taxon>Eucarida</taxon>
        <taxon>Decapoda</taxon>
        <taxon>Pleocyemata</taxon>
        <taxon>Brachyura</taxon>
        <taxon>Eubrachyura</taxon>
        <taxon>Portunoidea</taxon>
        <taxon>Portunidae</taxon>
        <taxon>Portuninae</taxon>
        <taxon>Portunus</taxon>
    </lineage>
</organism>
<reference evidence="1 2" key="1">
    <citation type="submission" date="2019-05" db="EMBL/GenBank/DDBJ databases">
        <title>Another draft genome of Portunus trituberculatus and its Hox gene families provides insights of decapod evolution.</title>
        <authorList>
            <person name="Jeong J.-H."/>
            <person name="Song I."/>
            <person name="Kim S."/>
            <person name="Choi T."/>
            <person name="Kim D."/>
            <person name="Ryu S."/>
            <person name="Kim W."/>
        </authorList>
    </citation>
    <scope>NUCLEOTIDE SEQUENCE [LARGE SCALE GENOMIC DNA]</scope>
    <source>
        <tissue evidence="1">Muscle</tissue>
    </source>
</reference>
<comment type="caution">
    <text evidence="1">The sequence shown here is derived from an EMBL/GenBank/DDBJ whole genome shotgun (WGS) entry which is preliminary data.</text>
</comment>
<dbReference type="EMBL" id="VSRR010108308">
    <property type="protein sequence ID" value="MPC97026.1"/>
    <property type="molecule type" value="Genomic_DNA"/>
</dbReference>
<protein>
    <submittedName>
        <fullName evidence="1">Uncharacterized protein</fullName>
    </submittedName>
</protein>
<name>A0A5B7JRP5_PORTR</name>
<accession>A0A5B7JRP5</accession>
<gene>
    <name evidence="1" type="ORF">E2C01_092314</name>
</gene>